<dbReference type="Pfam" id="PF04493">
    <property type="entry name" value="Endonuclease_5"/>
    <property type="match status" value="1"/>
</dbReference>
<gene>
    <name evidence="6" type="primary">nfi</name>
    <name evidence="7" type="ORF">B6D57_02265</name>
</gene>
<organism evidence="7 8">
    <name type="scientific">Candidatus Coatesbacteria bacterium 4484_99</name>
    <dbReference type="NCBI Taxonomy" id="1970774"/>
    <lineage>
        <taxon>Bacteria</taxon>
        <taxon>Candidatus Coatesiibacteriota</taxon>
    </lineage>
</organism>
<comment type="catalytic activity">
    <reaction evidence="6">
        <text>Endonucleolytic cleavage at apurinic or apyrimidinic sites to products with a 5'-phosphate.</text>
        <dbReference type="EC" id="3.1.21.7"/>
    </reaction>
</comment>
<keyword evidence="2 6" id="KW-0963">Cytoplasm</keyword>
<feature type="site" description="Interaction with target DNA" evidence="6">
    <location>
        <position position="82"/>
    </location>
</feature>
<keyword evidence="3 6" id="KW-0540">Nuclease</keyword>
<dbReference type="GO" id="GO:0016891">
    <property type="term" value="F:RNA endonuclease activity producing 5'-phosphomonoesters, hydrolytic mechanism"/>
    <property type="evidence" value="ECO:0007669"/>
    <property type="project" value="TreeGrafter"/>
</dbReference>
<evidence type="ECO:0000313" key="7">
    <source>
        <dbReference type="EMBL" id="OQX90699.1"/>
    </source>
</evidence>
<dbReference type="GO" id="GO:0006281">
    <property type="term" value="P:DNA repair"/>
    <property type="evidence" value="ECO:0007669"/>
    <property type="project" value="UniProtKB-UniRule"/>
</dbReference>
<dbReference type="EMBL" id="NATQ01000033">
    <property type="protein sequence ID" value="OQX90699.1"/>
    <property type="molecule type" value="Genomic_DNA"/>
</dbReference>
<keyword evidence="6" id="KW-0479">Metal-binding</keyword>
<evidence type="ECO:0000256" key="4">
    <source>
        <dbReference type="ARBA" id="ARBA00022759"/>
    </source>
</evidence>
<keyword evidence="6" id="KW-0234">DNA repair</keyword>
<dbReference type="GO" id="GO:0005737">
    <property type="term" value="C:cytoplasm"/>
    <property type="evidence" value="ECO:0007669"/>
    <property type="project" value="UniProtKB-SubCell"/>
</dbReference>
<keyword evidence="4 6" id="KW-0255">Endonuclease</keyword>
<protein>
    <recommendedName>
        <fullName evidence="6">Endonuclease V</fullName>
        <ecNumber evidence="6">3.1.21.7</ecNumber>
    </recommendedName>
    <alternativeName>
        <fullName evidence="6">Deoxyinosine 3'endonuclease</fullName>
    </alternativeName>
    <alternativeName>
        <fullName evidence="6">Deoxyribonuclease V</fullName>
        <shortName evidence="6">DNase V</shortName>
    </alternativeName>
</protein>
<accession>A0A1W9S1I9</accession>
<feature type="binding site" evidence="6">
    <location>
        <position position="112"/>
    </location>
    <ligand>
        <name>Mg(2+)</name>
        <dbReference type="ChEBI" id="CHEBI:18420"/>
    </ligand>
</feature>
<dbReference type="PANTHER" id="PTHR28511:SF1">
    <property type="entry name" value="ENDONUCLEASE V"/>
    <property type="match status" value="1"/>
</dbReference>
<dbReference type="HAMAP" id="MF_00801">
    <property type="entry name" value="Endonuclease_5"/>
    <property type="match status" value="1"/>
</dbReference>
<evidence type="ECO:0000256" key="5">
    <source>
        <dbReference type="ARBA" id="ARBA00022801"/>
    </source>
</evidence>
<dbReference type="GO" id="GO:0000287">
    <property type="term" value="F:magnesium ion binding"/>
    <property type="evidence" value="ECO:0007669"/>
    <property type="project" value="UniProtKB-UniRule"/>
</dbReference>
<comment type="function">
    <text evidence="6">DNA repair enzyme involved in the repair of deaminated bases. Selectively cleaves double-stranded DNA at the second phosphodiester bond 3' to a deoxyinosine leaving behind the intact lesion on the nicked DNA.</text>
</comment>
<dbReference type="Proteomes" id="UP000192611">
    <property type="component" value="Unassembled WGS sequence"/>
</dbReference>
<keyword evidence="6" id="KW-0227">DNA damage</keyword>
<comment type="subcellular location">
    <subcellularLocation>
        <location evidence="1 6">Cytoplasm</location>
    </subcellularLocation>
</comment>
<dbReference type="PANTHER" id="PTHR28511">
    <property type="entry name" value="ENDONUCLEASE V"/>
    <property type="match status" value="1"/>
</dbReference>
<dbReference type="CDD" id="cd06559">
    <property type="entry name" value="Endonuclease_V"/>
    <property type="match status" value="1"/>
</dbReference>
<reference evidence="8" key="1">
    <citation type="submission" date="2017-03" db="EMBL/GenBank/DDBJ databases">
        <title>Novel pathways for hydrocarbon cycling and metabolic interdependencies in hydrothermal sediment communities.</title>
        <authorList>
            <person name="Dombrowski N."/>
            <person name="Seitz K."/>
            <person name="Teske A."/>
            <person name="Baker B."/>
        </authorList>
    </citation>
    <scope>NUCLEOTIDE SEQUENCE [LARGE SCALE GENOMIC DNA]</scope>
</reference>
<dbReference type="GO" id="GO:0003727">
    <property type="term" value="F:single-stranded RNA binding"/>
    <property type="evidence" value="ECO:0007669"/>
    <property type="project" value="TreeGrafter"/>
</dbReference>
<dbReference type="Gene3D" id="3.30.2170.10">
    <property type="entry name" value="archaeoglobus fulgidus dsm 4304 superfamily"/>
    <property type="match status" value="1"/>
</dbReference>
<comment type="similarity">
    <text evidence="6">Belongs to the endonuclease V family.</text>
</comment>
<keyword evidence="5 6" id="KW-0378">Hydrolase</keyword>
<feature type="binding site" evidence="6">
    <location>
        <position position="46"/>
    </location>
    <ligand>
        <name>Mg(2+)</name>
        <dbReference type="ChEBI" id="CHEBI:18420"/>
    </ligand>
</feature>
<evidence type="ECO:0000256" key="1">
    <source>
        <dbReference type="ARBA" id="ARBA00004496"/>
    </source>
</evidence>
<evidence type="ECO:0000256" key="3">
    <source>
        <dbReference type="ARBA" id="ARBA00022722"/>
    </source>
</evidence>
<comment type="caution">
    <text evidence="7">The sequence shown here is derived from an EMBL/GenBank/DDBJ whole genome shotgun (WGS) entry which is preliminary data.</text>
</comment>
<evidence type="ECO:0000256" key="6">
    <source>
        <dbReference type="HAMAP-Rule" id="MF_00801"/>
    </source>
</evidence>
<dbReference type="EC" id="3.1.21.7" evidence="6"/>
<dbReference type="AlphaFoldDB" id="A0A1W9S1I9"/>
<dbReference type="InterPro" id="IPR007581">
    <property type="entry name" value="Endonuclease-V"/>
</dbReference>
<evidence type="ECO:0000256" key="2">
    <source>
        <dbReference type="ARBA" id="ARBA00022490"/>
    </source>
</evidence>
<keyword evidence="6" id="KW-0460">Magnesium</keyword>
<proteinExistence type="inferred from homology"/>
<evidence type="ECO:0000313" key="8">
    <source>
        <dbReference type="Proteomes" id="UP000192611"/>
    </source>
</evidence>
<comment type="cofactor">
    <cofactor evidence="6">
        <name>Mg(2+)</name>
        <dbReference type="ChEBI" id="CHEBI:18420"/>
    </cofactor>
</comment>
<sequence>MTDLIERFRRYYPENIEKARSIQKKIADKILLETFRGRCRYIGGIDSAYSNNKIISAICVYDITTGDVINSSYSIVECSFPYIPTYLSFREVPAIIEAFINLDRKPDLFLVDGHGICHPRGVGIASHIGVVLDYPTIGVAKSKLVGEFSMPGPKKGEFSTVKLYGEDVGFLYRSRENVKPIFLSPGNKVSLNDIIPIISTCINKYRLPEPIRFADRLAGEIKKELV</sequence>
<dbReference type="GO" id="GO:0043737">
    <property type="term" value="F:deoxyribonuclease V activity"/>
    <property type="evidence" value="ECO:0007669"/>
    <property type="project" value="UniProtKB-UniRule"/>
</dbReference>
<name>A0A1W9S1I9_9BACT</name>